<evidence type="ECO:0008006" key="3">
    <source>
        <dbReference type="Google" id="ProtNLM"/>
    </source>
</evidence>
<dbReference type="AlphaFoldDB" id="A0AAV9WYJ7"/>
<evidence type="ECO:0000313" key="1">
    <source>
        <dbReference type="EMBL" id="KAK6530221.1"/>
    </source>
</evidence>
<reference evidence="1 2" key="1">
    <citation type="submission" date="2019-10" db="EMBL/GenBank/DDBJ databases">
        <authorList>
            <person name="Palmer J.M."/>
        </authorList>
    </citation>
    <scope>NUCLEOTIDE SEQUENCE [LARGE SCALE GENOMIC DNA]</scope>
    <source>
        <strain evidence="1 2">TWF694</strain>
    </source>
</reference>
<dbReference type="InterPro" id="IPR046670">
    <property type="entry name" value="DUF6540"/>
</dbReference>
<protein>
    <recommendedName>
        <fullName evidence="3">PPPDE domain-containing protein</fullName>
    </recommendedName>
</protein>
<dbReference type="Pfam" id="PF20174">
    <property type="entry name" value="DUF6540"/>
    <property type="match status" value="1"/>
</dbReference>
<proteinExistence type="predicted"/>
<sequence>MSYDLYLATYDRGKRWDDGSPKPYHWSFLIRTCSPGGETHQLHGMPGAYYYQGAEKNTEMEESSAVKAKMEIGTVDHNTLDKFQEACNTISIEKREYIKWNCQNWALEALDELRKVGGVDIWYENDAIKNWFREQEH</sequence>
<dbReference type="EMBL" id="JAVHJO010000013">
    <property type="protein sequence ID" value="KAK6530221.1"/>
    <property type="molecule type" value="Genomic_DNA"/>
</dbReference>
<keyword evidence="2" id="KW-1185">Reference proteome</keyword>
<organism evidence="1 2">
    <name type="scientific">Orbilia ellipsospora</name>
    <dbReference type="NCBI Taxonomy" id="2528407"/>
    <lineage>
        <taxon>Eukaryota</taxon>
        <taxon>Fungi</taxon>
        <taxon>Dikarya</taxon>
        <taxon>Ascomycota</taxon>
        <taxon>Pezizomycotina</taxon>
        <taxon>Orbiliomycetes</taxon>
        <taxon>Orbiliales</taxon>
        <taxon>Orbiliaceae</taxon>
        <taxon>Orbilia</taxon>
    </lineage>
</organism>
<gene>
    <name evidence="1" type="ORF">TWF694_003585</name>
</gene>
<name>A0AAV9WYJ7_9PEZI</name>
<dbReference type="Proteomes" id="UP001365542">
    <property type="component" value="Unassembled WGS sequence"/>
</dbReference>
<evidence type="ECO:0000313" key="2">
    <source>
        <dbReference type="Proteomes" id="UP001365542"/>
    </source>
</evidence>
<accession>A0AAV9WYJ7</accession>
<comment type="caution">
    <text evidence="1">The sequence shown here is derived from an EMBL/GenBank/DDBJ whole genome shotgun (WGS) entry which is preliminary data.</text>
</comment>